<dbReference type="SUPFAM" id="SSF55298">
    <property type="entry name" value="YjgF-like"/>
    <property type="match status" value="1"/>
</dbReference>
<protein>
    <submittedName>
        <fullName evidence="1">RidA family protein</fullName>
    </submittedName>
</protein>
<dbReference type="InterPro" id="IPR013813">
    <property type="entry name" value="Endoribo_LPSP/chorism_mut-like"/>
</dbReference>
<dbReference type="Proteomes" id="UP000595917">
    <property type="component" value="Chromosome"/>
</dbReference>
<dbReference type="EMBL" id="CP067089">
    <property type="protein sequence ID" value="QQO08492.1"/>
    <property type="molecule type" value="Genomic_DNA"/>
</dbReference>
<reference evidence="1" key="1">
    <citation type="submission" date="2021-01" db="EMBL/GenBank/DDBJ databases">
        <title>Description of Breznakiella homolactica.</title>
        <authorList>
            <person name="Song Y."/>
            <person name="Brune A."/>
        </authorList>
    </citation>
    <scope>NUCLEOTIDE SEQUENCE</scope>
    <source>
        <strain evidence="1">RmG30</strain>
    </source>
</reference>
<dbReference type="RefSeq" id="WP_215625798.1">
    <property type="nucleotide sequence ID" value="NZ_CP067089.2"/>
</dbReference>
<gene>
    <name evidence="1" type="ORF">JFL75_16365</name>
</gene>
<sequence length="153" mass="16176">MDIYEKLAEMNMALPKAPPKGGVYAPAKQFGKGLVYISGCGPVIDAPVAGKLGKEFSTEQGKDLARNCMLNVLAVLEANIGDLRKVKNAVKILTLVAGTDEFYDQPMVANGGTELLIDLFGPEKGAPSRSAIGVNALPGNIPVETEALFEIEE</sequence>
<evidence type="ECO:0000313" key="2">
    <source>
        <dbReference type="Proteomes" id="UP000595917"/>
    </source>
</evidence>
<dbReference type="CDD" id="cd02199">
    <property type="entry name" value="YjgF_YER057c_UK114_like_1"/>
    <property type="match status" value="1"/>
</dbReference>
<accession>A0A7T8B9I3</accession>
<dbReference type="InterPro" id="IPR006175">
    <property type="entry name" value="YjgF/YER057c/UK114"/>
</dbReference>
<organism evidence="1 2">
    <name type="scientific">Breznakiella homolactica</name>
    <dbReference type="NCBI Taxonomy" id="2798577"/>
    <lineage>
        <taxon>Bacteria</taxon>
        <taxon>Pseudomonadati</taxon>
        <taxon>Spirochaetota</taxon>
        <taxon>Spirochaetia</taxon>
        <taxon>Spirochaetales</taxon>
        <taxon>Breznakiellaceae</taxon>
        <taxon>Breznakiella</taxon>
    </lineage>
</organism>
<evidence type="ECO:0000313" key="1">
    <source>
        <dbReference type="EMBL" id="QQO08492.1"/>
    </source>
</evidence>
<dbReference type="AlphaFoldDB" id="A0A7T8B9I3"/>
<dbReference type="KEGG" id="bhc:JFL75_16365"/>
<dbReference type="PANTHER" id="PTHR43760:SF1">
    <property type="entry name" value="ENDORIBONUCLEASE L-PSP_CHORISMATE MUTASE-LIKE DOMAIN-CONTAINING PROTEIN"/>
    <property type="match status" value="1"/>
</dbReference>
<dbReference type="InterPro" id="IPR035959">
    <property type="entry name" value="RutC-like_sf"/>
</dbReference>
<name>A0A7T8B9I3_9SPIR</name>
<dbReference type="PANTHER" id="PTHR43760">
    <property type="entry name" value="ENDORIBONUCLEASE-RELATED"/>
    <property type="match status" value="1"/>
</dbReference>
<proteinExistence type="predicted"/>
<keyword evidence="2" id="KW-1185">Reference proteome</keyword>
<dbReference type="Pfam" id="PF01042">
    <property type="entry name" value="Ribonuc_L-PSP"/>
    <property type="match status" value="1"/>
</dbReference>
<dbReference type="Gene3D" id="3.30.1330.40">
    <property type="entry name" value="RutC-like"/>
    <property type="match status" value="1"/>
</dbReference>